<sequence length="141" mass="15332">MGARVRGWRACAAAAVSAAHSRRTESQRCLGTFLDKLSDFKYTVHVVLSRPQCPISNNSSPSASLPSTGSLPVELDIDVDRLGRASPRPRRQRGVPTALVAVIKAKQSHIKDGKGYGLILRKHRQTASTSPWSFINLVQSV</sequence>
<keyword evidence="2" id="KW-1185">Reference proteome</keyword>
<protein>
    <submittedName>
        <fullName evidence="1">Uncharacterized protein</fullName>
    </submittedName>
</protein>
<organism evidence="1 2">
    <name type="scientific">Artomyces pyxidatus</name>
    <dbReference type="NCBI Taxonomy" id="48021"/>
    <lineage>
        <taxon>Eukaryota</taxon>
        <taxon>Fungi</taxon>
        <taxon>Dikarya</taxon>
        <taxon>Basidiomycota</taxon>
        <taxon>Agaricomycotina</taxon>
        <taxon>Agaricomycetes</taxon>
        <taxon>Russulales</taxon>
        <taxon>Auriscalpiaceae</taxon>
        <taxon>Artomyces</taxon>
    </lineage>
</organism>
<proteinExistence type="predicted"/>
<accession>A0ACB8TDB0</accession>
<dbReference type="EMBL" id="MU277193">
    <property type="protein sequence ID" value="KAI0066285.1"/>
    <property type="molecule type" value="Genomic_DNA"/>
</dbReference>
<reference evidence="1" key="2">
    <citation type="journal article" date="2022" name="New Phytol.">
        <title>Evolutionary transition to the ectomycorrhizal habit in the genomes of a hyperdiverse lineage of mushroom-forming fungi.</title>
        <authorList>
            <person name="Looney B."/>
            <person name="Miyauchi S."/>
            <person name="Morin E."/>
            <person name="Drula E."/>
            <person name="Courty P.E."/>
            <person name="Kohler A."/>
            <person name="Kuo A."/>
            <person name="LaButti K."/>
            <person name="Pangilinan J."/>
            <person name="Lipzen A."/>
            <person name="Riley R."/>
            <person name="Andreopoulos W."/>
            <person name="He G."/>
            <person name="Johnson J."/>
            <person name="Nolan M."/>
            <person name="Tritt A."/>
            <person name="Barry K.W."/>
            <person name="Grigoriev I.V."/>
            <person name="Nagy L.G."/>
            <person name="Hibbett D."/>
            <person name="Henrissat B."/>
            <person name="Matheny P.B."/>
            <person name="Labbe J."/>
            <person name="Martin F.M."/>
        </authorList>
    </citation>
    <scope>NUCLEOTIDE SEQUENCE</scope>
    <source>
        <strain evidence="1">HHB10654</strain>
    </source>
</reference>
<dbReference type="Proteomes" id="UP000814140">
    <property type="component" value="Unassembled WGS sequence"/>
</dbReference>
<comment type="caution">
    <text evidence="1">The sequence shown here is derived from an EMBL/GenBank/DDBJ whole genome shotgun (WGS) entry which is preliminary data.</text>
</comment>
<name>A0ACB8TDB0_9AGAM</name>
<evidence type="ECO:0000313" key="1">
    <source>
        <dbReference type="EMBL" id="KAI0066285.1"/>
    </source>
</evidence>
<reference evidence="1" key="1">
    <citation type="submission" date="2021-03" db="EMBL/GenBank/DDBJ databases">
        <authorList>
            <consortium name="DOE Joint Genome Institute"/>
            <person name="Ahrendt S."/>
            <person name="Looney B.P."/>
            <person name="Miyauchi S."/>
            <person name="Morin E."/>
            <person name="Drula E."/>
            <person name="Courty P.E."/>
            <person name="Chicoki N."/>
            <person name="Fauchery L."/>
            <person name="Kohler A."/>
            <person name="Kuo A."/>
            <person name="Labutti K."/>
            <person name="Pangilinan J."/>
            <person name="Lipzen A."/>
            <person name="Riley R."/>
            <person name="Andreopoulos W."/>
            <person name="He G."/>
            <person name="Johnson J."/>
            <person name="Barry K.W."/>
            <person name="Grigoriev I.V."/>
            <person name="Nagy L."/>
            <person name="Hibbett D."/>
            <person name="Henrissat B."/>
            <person name="Matheny P.B."/>
            <person name="Labbe J."/>
            <person name="Martin F."/>
        </authorList>
    </citation>
    <scope>NUCLEOTIDE SEQUENCE</scope>
    <source>
        <strain evidence="1">HHB10654</strain>
    </source>
</reference>
<gene>
    <name evidence="1" type="ORF">BV25DRAFT_1525927</name>
</gene>
<evidence type="ECO:0000313" key="2">
    <source>
        <dbReference type="Proteomes" id="UP000814140"/>
    </source>
</evidence>